<dbReference type="InterPro" id="IPR036873">
    <property type="entry name" value="Rhodanese-like_dom_sf"/>
</dbReference>
<dbReference type="Proteomes" id="UP000078387">
    <property type="component" value="Unassembled WGS sequence"/>
</dbReference>
<dbReference type="EMBL" id="BDEQ01000001">
    <property type="protein sequence ID" value="GAT97794.1"/>
    <property type="molecule type" value="Genomic_DNA"/>
</dbReference>
<proteinExistence type="inferred from homology"/>
<accession>A0A175JWR9</accession>
<dbReference type="VEuPathDB" id="AmoebaDB:KM1_157610"/>
<evidence type="ECO:0000313" key="9">
    <source>
        <dbReference type="Proteomes" id="UP000078387"/>
    </source>
</evidence>
<keyword evidence="3" id="KW-0132">Cell division</keyword>
<dbReference type="EC" id="3.1.3.48" evidence="2"/>
<keyword evidence="5" id="KW-0904">Protein phosphatase</keyword>
<dbReference type="FunFam" id="3.40.250.10:FF:000104">
    <property type="entry name" value="Rodhanase family domain containing protein"/>
    <property type="match status" value="1"/>
</dbReference>
<keyword evidence="4" id="KW-0378">Hydrolase</keyword>
<keyword evidence="6" id="KW-0131">Cell cycle</keyword>
<evidence type="ECO:0000256" key="3">
    <source>
        <dbReference type="ARBA" id="ARBA00022618"/>
    </source>
</evidence>
<evidence type="ECO:0000256" key="5">
    <source>
        <dbReference type="ARBA" id="ARBA00022912"/>
    </source>
</evidence>
<dbReference type="PRINTS" id="PR00716">
    <property type="entry name" value="MPIPHPHTASE"/>
</dbReference>
<evidence type="ECO:0000313" key="8">
    <source>
        <dbReference type="EMBL" id="GAT97794.1"/>
    </source>
</evidence>
<evidence type="ECO:0000256" key="1">
    <source>
        <dbReference type="ARBA" id="ARBA00011065"/>
    </source>
</evidence>
<dbReference type="GO" id="GO:0004725">
    <property type="term" value="F:protein tyrosine phosphatase activity"/>
    <property type="evidence" value="ECO:0007669"/>
    <property type="project" value="UniProtKB-EC"/>
</dbReference>
<organism evidence="8 9">
    <name type="scientific">Entamoeba histolytica</name>
    <dbReference type="NCBI Taxonomy" id="5759"/>
    <lineage>
        <taxon>Eukaryota</taxon>
        <taxon>Amoebozoa</taxon>
        <taxon>Evosea</taxon>
        <taxon>Archamoebae</taxon>
        <taxon>Mastigamoebida</taxon>
        <taxon>Entamoebidae</taxon>
        <taxon>Entamoeba</taxon>
    </lineage>
</organism>
<dbReference type="VEuPathDB" id="AmoebaDB:EHI8A_089390"/>
<feature type="domain" description="Rhodanese" evidence="7">
    <location>
        <begin position="145"/>
        <end position="253"/>
    </location>
</feature>
<dbReference type="GO" id="GO:0000086">
    <property type="term" value="P:G2/M transition of mitotic cell cycle"/>
    <property type="evidence" value="ECO:0007669"/>
    <property type="project" value="TreeGrafter"/>
</dbReference>
<evidence type="ECO:0000256" key="6">
    <source>
        <dbReference type="ARBA" id="ARBA00023306"/>
    </source>
</evidence>
<name>A0A175JWR9_ENTHI</name>
<dbReference type="AlphaFoldDB" id="A0A175JWR9"/>
<dbReference type="GO" id="GO:0010971">
    <property type="term" value="P:positive regulation of G2/M transition of mitotic cell cycle"/>
    <property type="evidence" value="ECO:0007669"/>
    <property type="project" value="TreeGrafter"/>
</dbReference>
<dbReference type="InterPro" id="IPR000751">
    <property type="entry name" value="MPI_Phosphatase"/>
</dbReference>
<dbReference type="GO" id="GO:0005634">
    <property type="term" value="C:nucleus"/>
    <property type="evidence" value="ECO:0007669"/>
    <property type="project" value="TreeGrafter"/>
</dbReference>
<reference evidence="8 9" key="1">
    <citation type="submission" date="2016-05" db="EMBL/GenBank/DDBJ databases">
        <title>First whole genome sequencing of Entamoeba histolytica HM1:IMSS-clone-6.</title>
        <authorList>
            <person name="Mukherjee Avik.K."/>
            <person name="Izumyama S."/>
            <person name="Nakada-Tsukui K."/>
            <person name="Nozaki T."/>
        </authorList>
    </citation>
    <scope>NUCLEOTIDE SEQUENCE [LARGE SCALE GENOMIC DNA]</scope>
    <source>
        <strain evidence="8 9">HM1:IMSS clone 6</strain>
    </source>
</reference>
<dbReference type="Gene3D" id="3.40.250.10">
    <property type="entry name" value="Rhodanese-like domain"/>
    <property type="match status" value="1"/>
</dbReference>
<evidence type="ECO:0000256" key="2">
    <source>
        <dbReference type="ARBA" id="ARBA00013064"/>
    </source>
</evidence>
<dbReference type="GO" id="GO:0005737">
    <property type="term" value="C:cytoplasm"/>
    <property type="evidence" value="ECO:0007669"/>
    <property type="project" value="TreeGrafter"/>
</dbReference>
<dbReference type="VEuPathDB" id="AmoebaDB:EHI7A_184750"/>
<dbReference type="SUPFAM" id="SSF52821">
    <property type="entry name" value="Rhodanese/Cell cycle control phosphatase"/>
    <property type="match status" value="1"/>
</dbReference>
<dbReference type="GO" id="GO:0110032">
    <property type="term" value="P:positive regulation of G2/MI transition of meiotic cell cycle"/>
    <property type="evidence" value="ECO:0007669"/>
    <property type="project" value="TreeGrafter"/>
</dbReference>
<evidence type="ECO:0000259" key="7">
    <source>
        <dbReference type="PROSITE" id="PS50206"/>
    </source>
</evidence>
<dbReference type="VEuPathDB" id="AmoebaDB:EHI_076010"/>
<dbReference type="Pfam" id="PF00581">
    <property type="entry name" value="Rhodanese"/>
    <property type="match status" value="1"/>
</dbReference>
<protein>
    <recommendedName>
        <fullName evidence="2">protein-tyrosine-phosphatase</fullName>
        <ecNumber evidence="2">3.1.3.48</ecNumber>
    </recommendedName>
</protein>
<dbReference type="PANTHER" id="PTHR10828">
    <property type="entry name" value="M-PHASE INDUCER PHOSPHATASE DUAL SPECIFICITY PHOSPHATASE CDC25"/>
    <property type="match status" value="1"/>
</dbReference>
<dbReference type="VEuPathDB" id="AmoebaDB:EHI5A_124550"/>
<dbReference type="PANTHER" id="PTHR10828:SF17">
    <property type="entry name" value="PROTEIN-TYROSINE-PHOSPHATASE"/>
    <property type="match status" value="1"/>
</dbReference>
<comment type="caution">
    <text evidence="8">The sequence shown here is derived from an EMBL/GenBank/DDBJ whole genome shotgun (WGS) entry which is preliminary data.</text>
</comment>
<gene>
    <name evidence="8" type="ORF">CL6EHI_076010</name>
</gene>
<dbReference type="eggNOG" id="KOG3772">
    <property type="taxonomic scope" value="Eukaryota"/>
</dbReference>
<dbReference type="SMART" id="SM00450">
    <property type="entry name" value="RHOD"/>
    <property type="match status" value="1"/>
</dbReference>
<comment type="similarity">
    <text evidence="1">Belongs to the MPI phosphatase family.</text>
</comment>
<evidence type="ECO:0000256" key="4">
    <source>
        <dbReference type="ARBA" id="ARBA00022801"/>
    </source>
</evidence>
<sequence length="296" mass="34025">MRRSMKLSRLNPTPSFSLTSSMNSISLPSSTTLQLTPGLTSPYELSPINSFSCSNSPNNLNEITNSPLTVTSCPLHESPRFFIRRSGSHTGKLKRRSTEPMKSSVSLEFANRVAAECEQLYPKNPKIKQISLISIEQYKDLINSNSQRVITIDSRYPYEYNAGHIINSINIWNNNDILQQLHPLEGLDDNIKPILIIYCEFSQKRGPLIAKKIRELDWSHMEESNSFNWLFPEIYVLDGGFKNFYKRNKELCCGEYVKMDDTRFVYEHSCYAKQLRYCSISHNSFFDGVSHLSHSQ</sequence>
<dbReference type="InterPro" id="IPR001763">
    <property type="entry name" value="Rhodanese-like_dom"/>
</dbReference>
<dbReference type="PROSITE" id="PS50206">
    <property type="entry name" value="RHODANESE_3"/>
    <property type="match status" value="1"/>
</dbReference>
<dbReference type="GO" id="GO:0051301">
    <property type="term" value="P:cell division"/>
    <property type="evidence" value="ECO:0007669"/>
    <property type="project" value="UniProtKB-KW"/>
</dbReference>